<keyword evidence="10" id="KW-1185">Reference proteome</keyword>
<dbReference type="OrthoDB" id="9775889at2"/>
<dbReference type="InterPro" id="IPR011583">
    <property type="entry name" value="Chitinase_II/V-like_cat"/>
</dbReference>
<dbReference type="EMBL" id="WRXO01000003">
    <property type="protein sequence ID" value="MVT41341.1"/>
    <property type="molecule type" value="Genomic_DNA"/>
</dbReference>
<protein>
    <recommendedName>
        <fullName evidence="2">chitinase</fullName>
        <ecNumber evidence="2">3.2.1.14</ecNumber>
    </recommendedName>
</protein>
<dbReference type="GO" id="GO:0005975">
    <property type="term" value="P:carbohydrate metabolic process"/>
    <property type="evidence" value="ECO:0007669"/>
    <property type="project" value="InterPro"/>
</dbReference>
<dbReference type="RefSeq" id="WP_157299970.1">
    <property type="nucleotide sequence ID" value="NZ_BAAAZB010000025.1"/>
</dbReference>
<evidence type="ECO:0000256" key="5">
    <source>
        <dbReference type="RuleBase" id="RU000489"/>
    </source>
</evidence>
<dbReference type="GO" id="GO:0006032">
    <property type="term" value="P:chitin catabolic process"/>
    <property type="evidence" value="ECO:0007669"/>
    <property type="project" value="TreeGrafter"/>
</dbReference>
<comment type="caution">
    <text evidence="9">The sequence shown here is derived from an EMBL/GenBank/DDBJ whole genome shotgun (WGS) entry which is preliminary data.</text>
</comment>
<keyword evidence="4 5" id="KW-0326">Glycosidase</keyword>
<evidence type="ECO:0000259" key="8">
    <source>
        <dbReference type="PROSITE" id="PS51910"/>
    </source>
</evidence>
<evidence type="ECO:0000256" key="6">
    <source>
        <dbReference type="RuleBase" id="RU004453"/>
    </source>
</evidence>
<dbReference type="Gene3D" id="3.40.5.30">
    <property type="entry name" value="(Trans)glycosidases - domain 2"/>
    <property type="match status" value="1"/>
</dbReference>
<dbReference type="PANTHER" id="PTHR11177">
    <property type="entry name" value="CHITINASE"/>
    <property type="match status" value="1"/>
</dbReference>
<evidence type="ECO:0000313" key="9">
    <source>
        <dbReference type="EMBL" id="MVT41341.1"/>
    </source>
</evidence>
<dbReference type="Pfam" id="PF00704">
    <property type="entry name" value="Glyco_hydro_18"/>
    <property type="match status" value="1"/>
</dbReference>
<dbReference type="PANTHER" id="PTHR11177:SF317">
    <property type="entry name" value="CHITINASE 12-RELATED"/>
    <property type="match status" value="1"/>
</dbReference>
<sequence length="545" mass="58753">MKQNLYRNIAFLLLLIAVSLQSSAQFKVIGYLPTWGGTVSNVQFDKLTHINYAFLIPNGTGGYTPPDDPGRLQSLVTAAHAKGVKVIISVGGGGGDVGFRTTAVSATYRAAFVTNMLNFCNQYNLDGVDLDWEYPNAGAQAQGFVTLMQQLANAFHPQGKLVTAAVIGDYGDDSFLSTLFPIADFLNIMAYDDNDFQHSTYALAVQCLDYWLGRGLPKEKAVLGVPFYAHPDYIAYNDLLKMGADPYADVFNNKYGYNGITTIKAKTNLAYDRGAGIMMWELSNDEGTGANSLVSAIHEVVAARSGDTTSHPSTAPIGKTIWLKGFNGQYVSSEDGDTAGMNCNRATVQGWEQFSVVDAGNGKVALSNQGLYVSSENGTKTITCNRATIQGWEMFDWITNADGTFSLRGNNGKYVSSENGTKAMTCNRDVAQGWENFNYGIVGASAARLSTVAAKTEAVSVETGKGLLLYPNPVPRGTAITVNIRDYNANAPVQVSMLDVNKKTVVYQKANAKTVTVGTEKLSAGFYILVVKNGNSNYTKKVIIQ</sequence>
<dbReference type="PROSITE" id="PS01095">
    <property type="entry name" value="GH18_1"/>
    <property type="match status" value="1"/>
</dbReference>
<name>A0A6N8J9S8_9BACT</name>
<dbReference type="InterPro" id="IPR026444">
    <property type="entry name" value="Secre_tail"/>
</dbReference>
<dbReference type="AlphaFoldDB" id="A0A6N8J9S8"/>
<evidence type="ECO:0000256" key="7">
    <source>
        <dbReference type="SAM" id="SignalP"/>
    </source>
</evidence>
<dbReference type="SUPFAM" id="SSF50405">
    <property type="entry name" value="Actin-crosslinking proteins"/>
    <property type="match status" value="1"/>
</dbReference>
<dbReference type="PROSITE" id="PS51910">
    <property type="entry name" value="GH18_2"/>
    <property type="match status" value="1"/>
</dbReference>
<dbReference type="GO" id="GO:0008061">
    <property type="term" value="F:chitin binding"/>
    <property type="evidence" value="ECO:0007669"/>
    <property type="project" value="InterPro"/>
</dbReference>
<comment type="similarity">
    <text evidence="6">Belongs to the glycosyl hydrolase 18 family.</text>
</comment>
<evidence type="ECO:0000313" key="10">
    <source>
        <dbReference type="Proteomes" id="UP000468388"/>
    </source>
</evidence>
<feature type="signal peptide" evidence="7">
    <location>
        <begin position="1"/>
        <end position="24"/>
    </location>
</feature>
<proteinExistence type="inferred from homology"/>
<dbReference type="Gene3D" id="2.80.10.50">
    <property type="match status" value="1"/>
</dbReference>
<keyword evidence="3 5" id="KW-0378">Hydrolase</keyword>
<dbReference type="Pfam" id="PF18962">
    <property type="entry name" value="Por_Secre_tail"/>
    <property type="match status" value="1"/>
</dbReference>
<dbReference type="InterPro" id="IPR017853">
    <property type="entry name" value="GH"/>
</dbReference>
<dbReference type="InterPro" id="IPR001579">
    <property type="entry name" value="Glyco_hydro_18_chit_AS"/>
</dbReference>
<evidence type="ECO:0000256" key="2">
    <source>
        <dbReference type="ARBA" id="ARBA00012729"/>
    </source>
</evidence>
<evidence type="ECO:0000256" key="4">
    <source>
        <dbReference type="ARBA" id="ARBA00023295"/>
    </source>
</evidence>
<reference evidence="9 10" key="1">
    <citation type="submission" date="2019-12" db="EMBL/GenBank/DDBJ databases">
        <title>The draft genomic sequence of strain Chitinophaga oryziterrae JCM 16595.</title>
        <authorList>
            <person name="Zhang X."/>
        </authorList>
    </citation>
    <scope>NUCLEOTIDE SEQUENCE [LARGE SCALE GENOMIC DNA]</scope>
    <source>
        <strain evidence="9 10">JCM 16595</strain>
    </source>
</reference>
<evidence type="ECO:0000256" key="3">
    <source>
        <dbReference type="ARBA" id="ARBA00022801"/>
    </source>
</evidence>
<dbReference type="SUPFAM" id="SSF51445">
    <property type="entry name" value="(Trans)glycosidases"/>
    <property type="match status" value="1"/>
</dbReference>
<gene>
    <name evidence="9" type="ORF">GO495_12165</name>
</gene>
<dbReference type="Gene3D" id="3.20.20.80">
    <property type="entry name" value="Glycosidases"/>
    <property type="match status" value="1"/>
</dbReference>
<dbReference type="InterPro" id="IPR001223">
    <property type="entry name" value="Glyco_hydro18_cat"/>
</dbReference>
<keyword evidence="7" id="KW-0732">Signal</keyword>
<organism evidence="9 10">
    <name type="scientific">Chitinophaga oryziterrae</name>
    <dbReference type="NCBI Taxonomy" id="1031224"/>
    <lineage>
        <taxon>Bacteria</taxon>
        <taxon>Pseudomonadati</taxon>
        <taxon>Bacteroidota</taxon>
        <taxon>Chitinophagia</taxon>
        <taxon>Chitinophagales</taxon>
        <taxon>Chitinophagaceae</taxon>
        <taxon>Chitinophaga</taxon>
    </lineage>
</organism>
<dbReference type="SMART" id="SM00636">
    <property type="entry name" value="Glyco_18"/>
    <property type="match status" value="1"/>
</dbReference>
<dbReference type="InterPro" id="IPR008999">
    <property type="entry name" value="Actin-crosslinking"/>
</dbReference>
<dbReference type="Proteomes" id="UP000468388">
    <property type="component" value="Unassembled WGS sequence"/>
</dbReference>
<dbReference type="NCBIfam" id="TIGR04183">
    <property type="entry name" value="Por_Secre_tail"/>
    <property type="match status" value="1"/>
</dbReference>
<dbReference type="InterPro" id="IPR050314">
    <property type="entry name" value="Glycosyl_Hydrlase_18"/>
</dbReference>
<dbReference type="CDD" id="cd23342">
    <property type="entry name" value="beta-trefoil_FSCN_ZgPorA-like"/>
    <property type="match status" value="1"/>
</dbReference>
<comment type="catalytic activity">
    <reaction evidence="1">
        <text>Random endo-hydrolysis of N-acetyl-beta-D-glucosaminide (1-&gt;4)-beta-linkages in chitin and chitodextrins.</text>
        <dbReference type="EC" id="3.2.1.14"/>
    </reaction>
</comment>
<dbReference type="EC" id="3.2.1.14" evidence="2"/>
<feature type="chain" id="PRO_5026967950" description="chitinase" evidence="7">
    <location>
        <begin position="25"/>
        <end position="545"/>
    </location>
</feature>
<accession>A0A6N8J9S8</accession>
<dbReference type="GO" id="GO:0008843">
    <property type="term" value="F:endochitinase activity"/>
    <property type="evidence" value="ECO:0007669"/>
    <property type="project" value="UniProtKB-EC"/>
</dbReference>
<dbReference type="GO" id="GO:0005576">
    <property type="term" value="C:extracellular region"/>
    <property type="evidence" value="ECO:0007669"/>
    <property type="project" value="TreeGrafter"/>
</dbReference>
<feature type="domain" description="GH18" evidence="8">
    <location>
        <begin position="26"/>
        <end position="304"/>
    </location>
</feature>
<evidence type="ECO:0000256" key="1">
    <source>
        <dbReference type="ARBA" id="ARBA00000822"/>
    </source>
</evidence>